<proteinExistence type="predicted"/>
<gene>
    <name evidence="2" type="ORF">N868_17320</name>
</gene>
<reference evidence="2 3" key="2">
    <citation type="journal article" date="2015" name="Stand. Genomic Sci.">
        <title>Draft genome sequence of Cellulomonas carbonis T26(T) and comparative analysis of six Cellulomonas genomes.</title>
        <authorList>
            <person name="Zhuang W."/>
            <person name="Zhang S."/>
            <person name="Xia X."/>
            <person name="Wang G."/>
        </authorList>
    </citation>
    <scope>NUCLEOTIDE SEQUENCE [LARGE SCALE GENOMIC DNA]</scope>
    <source>
        <strain evidence="2 3">T26</strain>
    </source>
</reference>
<evidence type="ECO:0000313" key="3">
    <source>
        <dbReference type="Proteomes" id="UP000029839"/>
    </source>
</evidence>
<organism evidence="2 3">
    <name type="scientific">Cellulomonas carbonis T26</name>
    <dbReference type="NCBI Taxonomy" id="947969"/>
    <lineage>
        <taxon>Bacteria</taxon>
        <taxon>Bacillati</taxon>
        <taxon>Actinomycetota</taxon>
        <taxon>Actinomycetes</taxon>
        <taxon>Micrococcales</taxon>
        <taxon>Cellulomonadaceae</taxon>
        <taxon>Cellulomonas</taxon>
    </lineage>
</organism>
<dbReference type="AlphaFoldDB" id="A0A0A0BS73"/>
<dbReference type="EMBL" id="AXCY01000067">
    <property type="protein sequence ID" value="KGM10009.1"/>
    <property type="molecule type" value="Genomic_DNA"/>
</dbReference>
<keyword evidence="3" id="KW-1185">Reference proteome</keyword>
<dbReference type="Proteomes" id="UP000029839">
    <property type="component" value="Unassembled WGS sequence"/>
</dbReference>
<comment type="caution">
    <text evidence="2">The sequence shown here is derived from an EMBL/GenBank/DDBJ whole genome shotgun (WGS) entry which is preliminary data.</text>
</comment>
<reference evidence="2 3" key="1">
    <citation type="submission" date="2013-08" db="EMBL/GenBank/DDBJ databases">
        <title>Genome sequencing of Cellulomonas carbonis T26.</title>
        <authorList>
            <person name="Chen F."/>
            <person name="Li Y."/>
            <person name="Wang G."/>
        </authorList>
    </citation>
    <scope>NUCLEOTIDE SEQUENCE [LARGE SCALE GENOMIC DNA]</scope>
    <source>
        <strain evidence="2 3">T26</strain>
    </source>
</reference>
<dbReference type="RefSeq" id="WP_043607742.1">
    <property type="nucleotide sequence ID" value="NZ_AXCY01000067.1"/>
</dbReference>
<accession>A0A0A0BS73</accession>
<evidence type="ECO:0000313" key="2">
    <source>
        <dbReference type="EMBL" id="KGM10009.1"/>
    </source>
</evidence>
<protein>
    <submittedName>
        <fullName evidence="2">Uncharacterized protein</fullName>
    </submittedName>
</protein>
<sequence>MSEDVTVPIPDEPGQDPDASDDLGSADGTTGGPGDGHGLSDSPHSGYEEEMEADGVGVPAADRVHEGDAPPADLP</sequence>
<feature type="region of interest" description="Disordered" evidence="1">
    <location>
        <begin position="1"/>
        <end position="75"/>
    </location>
</feature>
<evidence type="ECO:0000256" key="1">
    <source>
        <dbReference type="SAM" id="MobiDB-lite"/>
    </source>
</evidence>
<name>A0A0A0BS73_9CELL</name>